<keyword evidence="2" id="KW-0479">Metal-binding</keyword>
<dbReference type="Pfam" id="PF04828">
    <property type="entry name" value="GFA"/>
    <property type="match status" value="1"/>
</dbReference>
<accession>A0A933L0P9</accession>
<dbReference type="InterPro" id="IPR006913">
    <property type="entry name" value="CENP-V/GFA"/>
</dbReference>
<dbReference type="SUPFAM" id="SSF51316">
    <property type="entry name" value="Mss4-like"/>
    <property type="match status" value="1"/>
</dbReference>
<proteinExistence type="inferred from homology"/>
<evidence type="ECO:0000259" key="6">
    <source>
        <dbReference type="PROSITE" id="PS51891"/>
    </source>
</evidence>
<evidence type="ECO:0000256" key="1">
    <source>
        <dbReference type="ARBA" id="ARBA00005495"/>
    </source>
</evidence>
<dbReference type="AlphaFoldDB" id="A0A933L0P9"/>
<dbReference type="EMBL" id="JACRAF010000016">
    <property type="protein sequence ID" value="MBI4921032.1"/>
    <property type="molecule type" value="Genomic_DNA"/>
</dbReference>
<gene>
    <name evidence="7" type="ORF">HY834_04735</name>
</gene>
<dbReference type="Gene3D" id="3.90.1590.10">
    <property type="entry name" value="glutathione-dependent formaldehyde- activating enzyme (gfa)"/>
    <property type="match status" value="1"/>
</dbReference>
<keyword evidence="4" id="KW-0456">Lyase</keyword>
<organism evidence="7 8">
    <name type="scientific">Devosia nanyangense</name>
    <dbReference type="NCBI Taxonomy" id="1228055"/>
    <lineage>
        <taxon>Bacteria</taxon>
        <taxon>Pseudomonadati</taxon>
        <taxon>Pseudomonadota</taxon>
        <taxon>Alphaproteobacteria</taxon>
        <taxon>Hyphomicrobiales</taxon>
        <taxon>Devosiaceae</taxon>
        <taxon>Devosia</taxon>
    </lineage>
</organism>
<keyword evidence="3" id="KW-0862">Zinc</keyword>
<dbReference type="PANTHER" id="PTHR33337:SF40">
    <property type="entry name" value="CENP-V_GFA DOMAIN-CONTAINING PROTEIN-RELATED"/>
    <property type="match status" value="1"/>
</dbReference>
<dbReference type="InterPro" id="IPR011057">
    <property type="entry name" value="Mss4-like_sf"/>
</dbReference>
<feature type="region of interest" description="Disordered" evidence="5">
    <location>
        <begin position="146"/>
        <end position="165"/>
    </location>
</feature>
<evidence type="ECO:0000256" key="2">
    <source>
        <dbReference type="ARBA" id="ARBA00022723"/>
    </source>
</evidence>
<feature type="compositionally biased region" description="Polar residues" evidence="5">
    <location>
        <begin position="156"/>
        <end position="165"/>
    </location>
</feature>
<feature type="domain" description="CENP-V/GFA" evidence="6">
    <location>
        <begin position="6"/>
        <end position="109"/>
    </location>
</feature>
<comment type="caution">
    <text evidence="7">The sequence shown here is derived from an EMBL/GenBank/DDBJ whole genome shotgun (WGS) entry which is preliminary data.</text>
</comment>
<sequence length="165" mass="18455">MNDNGFTGGCQCGAVRFHATELRDNPHVCYCRMCQKATGSLFASLVGVRHQHLTWTRGTPSNFRSSDHVNRGFCNHCGTPLYYQYLGGPHVSIAIGAFDEPHNIEILYQMGIEGKHPSLFHLNDIEETGTTEAADPEGTVVIRRTNHQHPDHDTDSWTPYSTEQN</sequence>
<dbReference type="PROSITE" id="PS51891">
    <property type="entry name" value="CENP_V_GFA"/>
    <property type="match status" value="1"/>
</dbReference>
<dbReference type="PANTHER" id="PTHR33337">
    <property type="entry name" value="GFA DOMAIN-CONTAINING PROTEIN"/>
    <property type="match status" value="1"/>
</dbReference>
<evidence type="ECO:0000313" key="7">
    <source>
        <dbReference type="EMBL" id="MBI4921032.1"/>
    </source>
</evidence>
<reference evidence="7" key="1">
    <citation type="submission" date="2020-07" db="EMBL/GenBank/DDBJ databases">
        <title>Huge and variable diversity of episymbiotic CPR bacteria and DPANN archaea in groundwater ecosystems.</title>
        <authorList>
            <person name="He C.Y."/>
            <person name="Keren R."/>
            <person name="Whittaker M."/>
            <person name="Farag I.F."/>
            <person name="Doudna J."/>
            <person name="Cate J.H.D."/>
            <person name="Banfield J.F."/>
        </authorList>
    </citation>
    <scope>NUCLEOTIDE SEQUENCE</scope>
    <source>
        <strain evidence="7">NC_groundwater_1586_Pr3_B-0.1um_66_15</strain>
    </source>
</reference>
<evidence type="ECO:0000256" key="4">
    <source>
        <dbReference type="ARBA" id="ARBA00023239"/>
    </source>
</evidence>
<evidence type="ECO:0000256" key="3">
    <source>
        <dbReference type="ARBA" id="ARBA00022833"/>
    </source>
</evidence>
<dbReference type="GO" id="GO:0046872">
    <property type="term" value="F:metal ion binding"/>
    <property type="evidence" value="ECO:0007669"/>
    <property type="project" value="UniProtKB-KW"/>
</dbReference>
<name>A0A933L0P9_9HYPH</name>
<comment type="similarity">
    <text evidence="1">Belongs to the Gfa family.</text>
</comment>
<dbReference type="GO" id="GO:0016846">
    <property type="term" value="F:carbon-sulfur lyase activity"/>
    <property type="evidence" value="ECO:0007669"/>
    <property type="project" value="InterPro"/>
</dbReference>
<evidence type="ECO:0000313" key="8">
    <source>
        <dbReference type="Proteomes" id="UP000782610"/>
    </source>
</evidence>
<protein>
    <submittedName>
        <fullName evidence="7">GFA family protein</fullName>
    </submittedName>
</protein>
<dbReference type="Proteomes" id="UP000782610">
    <property type="component" value="Unassembled WGS sequence"/>
</dbReference>
<evidence type="ECO:0000256" key="5">
    <source>
        <dbReference type="SAM" id="MobiDB-lite"/>
    </source>
</evidence>